<feature type="chain" id="PRO_5037622944" description="Outer membrane protein beta-barrel domain-containing protein" evidence="1">
    <location>
        <begin position="22"/>
        <end position="161"/>
    </location>
</feature>
<organism evidence="2 3">
    <name type="scientific">Dyadobacter helix</name>
    <dbReference type="NCBI Taxonomy" id="2822344"/>
    <lineage>
        <taxon>Bacteria</taxon>
        <taxon>Pseudomonadati</taxon>
        <taxon>Bacteroidota</taxon>
        <taxon>Cytophagia</taxon>
        <taxon>Cytophagales</taxon>
        <taxon>Spirosomataceae</taxon>
        <taxon>Dyadobacter</taxon>
    </lineage>
</organism>
<evidence type="ECO:0000256" key="1">
    <source>
        <dbReference type="SAM" id="SignalP"/>
    </source>
</evidence>
<proteinExistence type="predicted"/>
<dbReference type="AlphaFoldDB" id="A0A916NC89"/>
<dbReference type="EMBL" id="CAJRAF010000002">
    <property type="protein sequence ID" value="CAG5003056.1"/>
    <property type="molecule type" value="Genomic_DNA"/>
</dbReference>
<evidence type="ECO:0000313" key="3">
    <source>
        <dbReference type="Proteomes" id="UP000680038"/>
    </source>
</evidence>
<reference evidence="2" key="1">
    <citation type="submission" date="2021-04" db="EMBL/GenBank/DDBJ databases">
        <authorList>
            <person name="Rodrigo-Torres L."/>
            <person name="Arahal R. D."/>
            <person name="Lucena T."/>
        </authorList>
    </citation>
    <scope>NUCLEOTIDE SEQUENCE</scope>
    <source>
        <strain evidence="2">CECT 9275</strain>
    </source>
</reference>
<name>A0A916NC89_9BACT</name>
<comment type="caution">
    <text evidence="2">The sequence shown here is derived from an EMBL/GenBank/DDBJ whole genome shotgun (WGS) entry which is preliminary data.</text>
</comment>
<dbReference type="RefSeq" id="WP_215239587.1">
    <property type="nucleotide sequence ID" value="NZ_CAJRAF010000002.1"/>
</dbReference>
<keyword evidence="1" id="KW-0732">Signal</keyword>
<keyword evidence="3" id="KW-1185">Reference proteome</keyword>
<evidence type="ECO:0000313" key="2">
    <source>
        <dbReference type="EMBL" id="CAG5003056.1"/>
    </source>
</evidence>
<dbReference type="Gene3D" id="2.40.160.20">
    <property type="match status" value="1"/>
</dbReference>
<protein>
    <recommendedName>
        <fullName evidence="4">Outer membrane protein beta-barrel domain-containing protein</fullName>
    </recommendedName>
</protein>
<evidence type="ECO:0008006" key="4">
    <source>
        <dbReference type="Google" id="ProtNLM"/>
    </source>
</evidence>
<sequence>MCKINVWFLALVLLTGSMAQAQEKDYNGGENALGIRAGGTTGITFKKFFNKKTGLELIGGYNFDNDIKNVSMTALFEKHAPLIGDRFAAFIGAGPSYVFSGSNFGASATLGFDMRLGKTPLNFQIDWMPSYYFTNGSHFSPDNGGLSIRYILNHKKLYQKE</sequence>
<gene>
    <name evidence="2" type="ORF">DYBT9275_03039</name>
</gene>
<dbReference type="Proteomes" id="UP000680038">
    <property type="component" value="Unassembled WGS sequence"/>
</dbReference>
<feature type="signal peptide" evidence="1">
    <location>
        <begin position="1"/>
        <end position="21"/>
    </location>
</feature>
<accession>A0A916NC89</accession>